<dbReference type="EMBL" id="SMKI01000001">
    <property type="protein sequence ID" value="TDC80495.1"/>
    <property type="molecule type" value="Genomic_DNA"/>
</dbReference>
<comment type="similarity">
    <text evidence="1">Belongs to the short-chain dehydrogenases/reductases (SDR) family.</text>
</comment>
<dbReference type="PANTHER" id="PTHR24321:SF8">
    <property type="entry name" value="ESTRADIOL 17-BETA-DEHYDROGENASE 8-RELATED"/>
    <property type="match status" value="1"/>
</dbReference>
<dbReference type="RefSeq" id="WP_132815162.1">
    <property type="nucleotide sequence ID" value="NZ_SMKI01000001.1"/>
</dbReference>
<keyword evidence="2" id="KW-0560">Oxidoreductase</keyword>
<gene>
    <name evidence="3" type="ORF">E1283_00065</name>
</gene>
<evidence type="ECO:0000313" key="4">
    <source>
        <dbReference type="Proteomes" id="UP000295345"/>
    </source>
</evidence>
<dbReference type="PRINTS" id="PR00080">
    <property type="entry name" value="SDRFAMILY"/>
</dbReference>
<dbReference type="CDD" id="cd05233">
    <property type="entry name" value="SDR_c"/>
    <property type="match status" value="1"/>
</dbReference>
<reference evidence="3 4" key="1">
    <citation type="submission" date="2019-03" db="EMBL/GenBank/DDBJ databases">
        <title>Draft genome sequences of novel Actinobacteria.</title>
        <authorList>
            <person name="Sahin N."/>
            <person name="Ay H."/>
            <person name="Saygin H."/>
        </authorList>
    </citation>
    <scope>NUCLEOTIDE SEQUENCE [LARGE SCALE GENOMIC DNA]</scope>
    <source>
        <strain evidence="3 4">DSM 41900</strain>
    </source>
</reference>
<dbReference type="Gene3D" id="3.40.50.720">
    <property type="entry name" value="NAD(P)-binding Rossmann-like Domain"/>
    <property type="match status" value="1"/>
</dbReference>
<dbReference type="InterPro" id="IPR036291">
    <property type="entry name" value="NAD(P)-bd_dom_sf"/>
</dbReference>
<organism evidence="3 4">
    <name type="scientific">Streptomyces hainanensis</name>
    <dbReference type="NCBI Taxonomy" id="402648"/>
    <lineage>
        <taxon>Bacteria</taxon>
        <taxon>Bacillati</taxon>
        <taxon>Actinomycetota</taxon>
        <taxon>Actinomycetes</taxon>
        <taxon>Kitasatosporales</taxon>
        <taxon>Streptomycetaceae</taxon>
        <taxon>Streptomyces</taxon>
    </lineage>
</organism>
<proteinExistence type="inferred from homology"/>
<protein>
    <submittedName>
        <fullName evidence="3">SDR family oxidoreductase</fullName>
    </submittedName>
</protein>
<evidence type="ECO:0000256" key="2">
    <source>
        <dbReference type="ARBA" id="ARBA00023002"/>
    </source>
</evidence>
<sequence>MRDGVVVVTGAAGGIGAAIVTELLATGYRVVGVDRQPRQLVDERLAWVHGDVGKPGTHRLAVSAAAEIGLLEGWVNNAGRIENTPLHALSDAEAEDTLRCNLYGTLAGTRAALQSFVATGVQGSIVNVSSIHARGAFPGTPAYDATKGAIEALTRNAAVEYGHLGIRVNAIAPGAIRTAMIIDALKAADEPTRLERDFAALHPLGRLGEPHEVARAARFLLSADASFVSGAVLAVDGAAGARVYPFPPHADVPIRAAAAPAPEE</sequence>
<evidence type="ECO:0000256" key="1">
    <source>
        <dbReference type="ARBA" id="ARBA00006484"/>
    </source>
</evidence>
<dbReference type="FunFam" id="3.40.50.720:FF:000084">
    <property type="entry name" value="Short-chain dehydrogenase reductase"/>
    <property type="match status" value="1"/>
</dbReference>
<keyword evidence="4" id="KW-1185">Reference proteome</keyword>
<dbReference type="PANTHER" id="PTHR24321">
    <property type="entry name" value="DEHYDROGENASES, SHORT CHAIN"/>
    <property type="match status" value="1"/>
</dbReference>
<comment type="caution">
    <text evidence="3">The sequence shown here is derived from an EMBL/GenBank/DDBJ whole genome shotgun (WGS) entry which is preliminary data.</text>
</comment>
<dbReference type="GO" id="GO:0016491">
    <property type="term" value="F:oxidoreductase activity"/>
    <property type="evidence" value="ECO:0007669"/>
    <property type="project" value="UniProtKB-KW"/>
</dbReference>
<dbReference type="AlphaFoldDB" id="A0A4V2Y4I0"/>
<dbReference type="Pfam" id="PF13561">
    <property type="entry name" value="adh_short_C2"/>
    <property type="match status" value="1"/>
</dbReference>
<dbReference type="OrthoDB" id="7064009at2"/>
<dbReference type="Proteomes" id="UP000295345">
    <property type="component" value="Unassembled WGS sequence"/>
</dbReference>
<accession>A0A4V2Y4I0</accession>
<evidence type="ECO:0000313" key="3">
    <source>
        <dbReference type="EMBL" id="TDC80495.1"/>
    </source>
</evidence>
<dbReference type="SUPFAM" id="SSF51735">
    <property type="entry name" value="NAD(P)-binding Rossmann-fold domains"/>
    <property type="match status" value="1"/>
</dbReference>
<dbReference type="PRINTS" id="PR00081">
    <property type="entry name" value="GDHRDH"/>
</dbReference>
<name>A0A4V2Y4I0_9ACTN</name>
<dbReference type="InterPro" id="IPR002347">
    <property type="entry name" value="SDR_fam"/>
</dbReference>